<keyword evidence="3" id="KW-1185">Reference proteome</keyword>
<dbReference type="InterPro" id="IPR025375">
    <property type="entry name" value="DUF4365"/>
</dbReference>
<name>A0ABV7I4P5_9HYPH</name>
<proteinExistence type="predicted"/>
<feature type="domain" description="DUF4365" evidence="1">
    <location>
        <begin position="13"/>
        <end position="145"/>
    </location>
</feature>
<evidence type="ECO:0000313" key="2">
    <source>
        <dbReference type="EMBL" id="MFC3164666.1"/>
    </source>
</evidence>
<gene>
    <name evidence="2" type="ORF">ACFOHV_15410</name>
</gene>
<sequence>MEKRITDSQILGELGETAVKKIVLEIGFIYENRGRLEAGTDGLIELRDRRSGAPLGKLLGVQVKSTANGKYIRETDHQFEYVMKATDLAYWRKYNVPVIIVLWRQSDGTAYWKDVSEAMHGDERRLKFDKGDDAFGPDCADRLAALTIDRRTPGVYVPPLNMGESAILNMMRIRLPDEIFIATSPFGTGRDGIPALLKQQKTRFDWVIRKRRYISFFDPREFGTRAIVDLDQVEAVDTPLIVLNDELDDTNDTIELLRRSVAHQTAAQIRHLAKERLFYFHALGMNKSRSYRYASSVKDTSAKVVSYYPNKKFPEKPGYVRHHAANLRFERLGDEWFIVIDPTFYFTRNGFEPHPFPGALLAGKKRLERNAAVRGQVVMWQSLLEDSATPKNDLFQETAASDHFLGFERLPLAELAQAVPEDTWNRTDPRAKEMIAADLFDEGLSA</sequence>
<protein>
    <submittedName>
        <fullName evidence="2">DUF4365 domain-containing protein</fullName>
    </submittedName>
</protein>
<organism evidence="2 3">
    <name type="scientific">Ciceribacter thiooxidans</name>
    <dbReference type="NCBI Taxonomy" id="1969821"/>
    <lineage>
        <taxon>Bacteria</taxon>
        <taxon>Pseudomonadati</taxon>
        <taxon>Pseudomonadota</taxon>
        <taxon>Alphaproteobacteria</taxon>
        <taxon>Hyphomicrobiales</taxon>
        <taxon>Rhizobiaceae</taxon>
        <taxon>Ciceribacter</taxon>
    </lineage>
</organism>
<accession>A0ABV7I4P5</accession>
<comment type="caution">
    <text evidence="2">The sequence shown here is derived from an EMBL/GenBank/DDBJ whole genome shotgun (WGS) entry which is preliminary data.</text>
</comment>
<reference evidence="3" key="1">
    <citation type="journal article" date="2019" name="Int. J. Syst. Evol. Microbiol.">
        <title>The Global Catalogue of Microorganisms (GCM) 10K type strain sequencing project: providing services to taxonomists for standard genome sequencing and annotation.</title>
        <authorList>
            <consortium name="The Broad Institute Genomics Platform"/>
            <consortium name="The Broad Institute Genome Sequencing Center for Infectious Disease"/>
            <person name="Wu L."/>
            <person name="Ma J."/>
        </authorList>
    </citation>
    <scope>NUCLEOTIDE SEQUENCE [LARGE SCALE GENOMIC DNA]</scope>
    <source>
        <strain evidence="3">KCTC 52231</strain>
    </source>
</reference>
<evidence type="ECO:0000313" key="3">
    <source>
        <dbReference type="Proteomes" id="UP001595647"/>
    </source>
</evidence>
<dbReference type="Proteomes" id="UP001595647">
    <property type="component" value="Unassembled WGS sequence"/>
</dbReference>
<dbReference type="Pfam" id="PF14280">
    <property type="entry name" value="DUF4365"/>
    <property type="match status" value="1"/>
</dbReference>
<dbReference type="RefSeq" id="WP_182306688.1">
    <property type="nucleotide sequence ID" value="NZ_CP059896.1"/>
</dbReference>
<evidence type="ECO:0000259" key="1">
    <source>
        <dbReference type="Pfam" id="PF14280"/>
    </source>
</evidence>
<dbReference type="EMBL" id="JBHRTG010000019">
    <property type="protein sequence ID" value="MFC3164666.1"/>
    <property type="molecule type" value="Genomic_DNA"/>
</dbReference>